<accession>A0A0E9SHZ1</accession>
<evidence type="ECO:0000313" key="2">
    <source>
        <dbReference type="EMBL" id="JAH40270.1"/>
    </source>
</evidence>
<organism evidence="2">
    <name type="scientific">Anguilla anguilla</name>
    <name type="common">European freshwater eel</name>
    <name type="synonym">Muraena anguilla</name>
    <dbReference type="NCBI Taxonomy" id="7936"/>
    <lineage>
        <taxon>Eukaryota</taxon>
        <taxon>Metazoa</taxon>
        <taxon>Chordata</taxon>
        <taxon>Craniata</taxon>
        <taxon>Vertebrata</taxon>
        <taxon>Euteleostomi</taxon>
        <taxon>Actinopterygii</taxon>
        <taxon>Neopterygii</taxon>
        <taxon>Teleostei</taxon>
        <taxon>Anguilliformes</taxon>
        <taxon>Anguillidae</taxon>
        <taxon>Anguilla</taxon>
    </lineage>
</organism>
<reference evidence="2" key="2">
    <citation type="journal article" date="2015" name="Fish Shellfish Immunol.">
        <title>Early steps in the European eel (Anguilla anguilla)-Vibrio vulnificus interaction in the gills: Role of the RtxA13 toxin.</title>
        <authorList>
            <person name="Callol A."/>
            <person name="Pajuelo D."/>
            <person name="Ebbesson L."/>
            <person name="Teles M."/>
            <person name="MacKenzie S."/>
            <person name="Amaro C."/>
        </authorList>
    </citation>
    <scope>NUCLEOTIDE SEQUENCE</scope>
</reference>
<name>A0A0E9SHZ1_ANGAN</name>
<keyword evidence="1" id="KW-1133">Transmembrane helix</keyword>
<keyword evidence="1" id="KW-0812">Transmembrane</keyword>
<sequence>MFSLKLKGTLFWLLCAVFIIAVYTSLVCWKYILMLLLMIS</sequence>
<evidence type="ECO:0000256" key="1">
    <source>
        <dbReference type="SAM" id="Phobius"/>
    </source>
</evidence>
<proteinExistence type="predicted"/>
<protein>
    <submittedName>
        <fullName evidence="2">Uncharacterized protein</fullName>
    </submittedName>
</protein>
<feature type="transmembrane region" description="Helical" evidence="1">
    <location>
        <begin position="12"/>
        <end position="39"/>
    </location>
</feature>
<dbReference type="AlphaFoldDB" id="A0A0E9SHZ1"/>
<keyword evidence="1" id="KW-0472">Membrane</keyword>
<reference evidence="2" key="1">
    <citation type="submission" date="2014-11" db="EMBL/GenBank/DDBJ databases">
        <authorList>
            <person name="Amaro Gonzalez C."/>
        </authorList>
    </citation>
    <scope>NUCLEOTIDE SEQUENCE</scope>
</reference>
<dbReference type="EMBL" id="GBXM01068307">
    <property type="protein sequence ID" value="JAH40270.1"/>
    <property type="molecule type" value="Transcribed_RNA"/>
</dbReference>